<dbReference type="PANTHER" id="PTHR30469">
    <property type="entry name" value="MULTIDRUG RESISTANCE PROTEIN MDTA"/>
    <property type="match status" value="1"/>
</dbReference>
<dbReference type="PATRIC" id="fig|1094558.3.peg.1928"/>
<keyword evidence="5" id="KW-1185">Reference proteome</keyword>
<sequence length="388" mass="42827">MQLLKKAIPFILLVVLLFSAYQWISWKRDQPIKEIGQKVVQSDSSPISSEPIPVSASLVVVKPVDTKFINDRLSAIGTGVAVSTVHLTPWSSGLMDEIFVVAGDKVKQDEPVAKLDSDTEEVAVERSKVMVHDAELALARTMKLRATNTATEVQQLTAQLELDNAKLALREAEIALDRRTIRAPINGVVGIFTVDAGNYVTSETTIARIDNREQILVDIWVPERFAPLINIGDKIKASSIARPGEDYQGHISAIDNMIDEKSRTLRVRAEVDNQNDVLRSGMSFAVSLQFPGDPFSAVDPLAIQWSGEGSYVWRVVDHHVQRVAVSIVQRETNYVLVQGALSQGDQVVIQGLQNIRQGSSVIIANKDQNVDTVMNDRSDKKTLDLIEQ</sequence>
<proteinExistence type="inferred from homology"/>
<evidence type="ECO:0000259" key="2">
    <source>
        <dbReference type="Pfam" id="PF25917"/>
    </source>
</evidence>
<dbReference type="Gene3D" id="2.40.30.170">
    <property type="match status" value="1"/>
</dbReference>
<evidence type="ECO:0000259" key="3">
    <source>
        <dbReference type="Pfam" id="PF25954"/>
    </source>
</evidence>
<dbReference type="Gene3D" id="2.40.420.20">
    <property type="match status" value="1"/>
</dbReference>
<dbReference type="InterPro" id="IPR058792">
    <property type="entry name" value="Beta-barrel_RND_2"/>
</dbReference>
<name>J0R122_9HYPH</name>
<dbReference type="FunFam" id="2.40.30.170:FF:000010">
    <property type="entry name" value="Efflux RND transporter periplasmic adaptor subunit"/>
    <property type="match status" value="1"/>
</dbReference>
<dbReference type="OrthoDB" id="9806939at2"/>
<evidence type="ECO:0000313" key="4">
    <source>
        <dbReference type="EMBL" id="EJF89244.1"/>
    </source>
</evidence>
<dbReference type="RefSeq" id="WP_008040432.1">
    <property type="nucleotide sequence ID" value="NZ_JH725147.1"/>
</dbReference>
<comment type="caution">
    <text evidence="4">The sequence shown here is derived from an EMBL/GenBank/DDBJ whole genome shotgun (WGS) entry which is preliminary data.</text>
</comment>
<dbReference type="InterPro" id="IPR058625">
    <property type="entry name" value="MdtA-like_BSH"/>
</dbReference>
<dbReference type="Pfam" id="PF25917">
    <property type="entry name" value="BSH_RND"/>
    <property type="match status" value="1"/>
</dbReference>
<evidence type="ECO:0000256" key="1">
    <source>
        <dbReference type="ARBA" id="ARBA00009477"/>
    </source>
</evidence>
<organism evidence="4 5">
    <name type="scientific">Bartonella tamiae Th239</name>
    <dbReference type="NCBI Taxonomy" id="1094558"/>
    <lineage>
        <taxon>Bacteria</taxon>
        <taxon>Pseudomonadati</taxon>
        <taxon>Pseudomonadota</taxon>
        <taxon>Alphaproteobacteria</taxon>
        <taxon>Hyphomicrobiales</taxon>
        <taxon>Bartonellaceae</taxon>
        <taxon>Bartonella</taxon>
    </lineage>
</organism>
<dbReference type="InterPro" id="IPR006143">
    <property type="entry name" value="RND_pump_MFP"/>
</dbReference>
<evidence type="ECO:0000313" key="5">
    <source>
        <dbReference type="Proteomes" id="UP000008952"/>
    </source>
</evidence>
<dbReference type="PANTHER" id="PTHR30469:SF11">
    <property type="entry name" value="BLL4320 PROTEIN"/>
    <property type="match status" value="1"/>
</dbReference>
<dbReference type="Proteomes" id="UP000008952">
    <property type="component" value="Unassembled WGS sequence"/>
</dbReference>
<dbReference type="Gene3D" id="1.10.287.470">
    <property type="entry name" value="Helix hairpin bin"/>
    <property type="match status" value="1"/>
</dbReference>
<dbReference type="GO" id="GO:0015562">
    <property type="term" value="F:efflux transmembrane transporter activity"/>
    <property type="evidence" value="ECO:0007669"/>
    <property type="project" value="TreeGrafter"/>
</dbReference>
<dbReference type="HOGENOM" id="CLU_018816_1_2_5"/>
<dbReference type="SUPFAM" id="SSF111369">
    <property type="entry name" value="HlyD-like secretion proteins"/>
    <property type="match status" value="1"/>
</dbReference>
<dbReference type="NCBIfam" id="TIGR01730">
    <property type="entry name" value="RND_mfp"/>
    <property type="match status" value="1"/>
</dbReference>
<reference evidence="4 5" key="1">
    <citation type="submission" date="2012-03" db="EMBL/GenBank/DDBJ databases">
        <title>The Genome Sequence of Bartonella tamiae Th239.</title>
        <authorList>
            <consortium name="The Broad Institute Genome Sequencing Platform"/>
            <consortium name="The Broad Institute Genome Sequencing Center for Infectious Disease"/>
            <person name="Feldgarden M."/>
            <person name="Kirby J."/>
            <person name="Kosoy M."/>
            <person name="Birtles R."/>
            <person name="Probert W.S."/>
            <person name="Chiaraviglio L."/>
            <person name="Young S.K."/>
            <person name="Zeng Q."/>
            <person name="Gargeya S."/>
            <person name="Fitzgerald M."/>
            <person name="Haas B."/>
            <person name="Abouelleil A."/>
            <person name="Alvarado L."/>
            <person name="Arachchi H.M."/>
            <person name="Berlin A."/>
            <person name="Chapman S.B."/>
            <person name="Gearin G."/>
            <person name="Goldberg J."/>
            <person name="Griggs A."/>
            <person name="Gujja S."/>
            <person name="Hansen M."/>
            <person name="Heiman D."/>
            <person name="Howarth C."/>
            <person name="Larimer J."/>
            <person name="Lui A."/>
            <person name="MacDonald P.J.P."/>
            <person name="McCowen C."/>
            <person name="Montmayeur A."/>
            <person name="Murphy C."/>
            <person name="Neiman D."/>
            <person name="Pearson M."/>
            <person name="Priest M."/>
            <person name="Roberts A."/>
            <person name="Saif S."/>
            <person name="Shea T."/>
            <person name="Sisk P."/>
            <person name="Stolte C."/>
            <person name="Sykes S."/>
            <person name="Wortman J."/>
            <person name="Nusbaum C."/>
            <person name="Birren B."/>
        </authorList>
    </citation>
    <scope>NUCLEOTIDE SEQUENCE [LARGE SCALE GENOMIC DNA]</scope>
    <source>
        <strain evidence="4 5">Th239</strain>
    </source>
</reference>
<comment type="similarity">
    <text evidence="1">Belongs to the membrane fusion protein (MFP) (TC 8.A.1) family.</text>
</comment>
<feature type="domain" description="Multidrug resistance protein MdtA-like barrel-sandwich hybrid" evidence="2">
    <location>
        <begin position="84"/>
        <end position="205"/>
    </location>
</feature>
<dbReference type="eggNOG" id="COG0845">
    <property type="taxonomic scope" value="Bacteria"/>
</dbReference>
<dbReference type="AlphaFoldDB" id="J0R122"/>
<accession>J0R122</accession>
<dbReference type="EMBL" id="AIMB01000008">
    <property type="protein sequence ID" value="EJF89244.1"/>
    <property type="molecule type" value="Genomic_DNA"/>
</dbReference>
<gene>
    <name evidence="4" type="ORF">ME5_01795</name>
</gene>
<dbReference type="STRING" id="1094558.ME5_01795"/>
<dbReference type="GO" id="GO:1990281">
    <property type="term" value="C:efflux pump complex"/>
    <property type="evidence" value="ECO:0007669"/>
    <property type="project" value="TreeGrafter"/>
</dbReference>
<protein>
    <submittedName>
        <fullName evidence="4">Efflux transporter, RND family, MFP subunit</fullName>
    </submittedName>
</protein>
<dbReference type="Pfam" id="PF25954">
    <property type="entry name" value="Beta-barrel_RND_2"/>
    <property type="match status" value="1"/>
</dbReference>
<feature type="domain" description="CusB-like beta-barrel" evidence="3">
    <location>
        <begin position="217"/>
        <end position="289"/>
    </location>
</feature>
<dbReference type="Gene3D" id="2.40.50.100">
    <property type="match status" value="1"/>
</dbReference>